<name>A0A1M2VVM0_TRAPU</name>
<feature type="compositionally biased region" description="Low complexity" evidence="1">
    <location>
        <begin position="53"/>
        <end position="70"/>
    </location>
</feature>
<evidence type="ECO:0000256" key="1">
    <source>
        <dbReference type="SAM" id="MobiDB-lite"/>
    </source>
</evidence>
<organism evidence="2 3">
    <name type="scientific">Trametes pubescens</name>
    <name type="common">White-rot fungus</name>
    <dbReference type="NCBI Taxonomy" id="154538"/>
    <lineage>
        <taxon>Eukaryota</taxon>
        <taxon>Fungi</taxon>
        <taxon>Dikarya</taxon>
        <taxon>Basidiomycota</taxon>
        <taxon>Agaricomycotina</taxon>
        <taxon>Agaricomycetes</taxon>
        <taxon>Polyporales</taxon>
        <taxon>Polyporaceae</taxon>
        <taxon>Trametes</taxon>
    </lineage>
</organism>
<dbReference type="Pfam" id="PF18759">
    <property type="entry name" value="Plavaka"/>
    <property type="match status" value="1"/>
</dbReference>
<feature type="compositionally biased region" description="Acidic residues" evidence="1">
    <location>
        <begin position="98"/>
        <end position="107"/>
    </location>
</feature>
<gene>
    <name evidence="2" type="ORF">TRAPUB_11905</name>
</gene>
<dbReference type="OMA" id="RIKIAKW"/>
<feature type="compositionally biased region" description="Basic and acidic residues" evidence="1">
    <location>
        <begin position="80"/>
        <end position="91"/>
    </location>
</feature>
<dbReference type="InterPro" id="IPR041078">
    <property type="entry name" value="Plavaka"/>
</dbReference>
<dbReference type="EMBL" id="MNAD01000621">
    <property type="protein sequence ID" value="OJT11576.1"/>
    <property type="molecule type" value="Genomic_DNA"/>
</dbReference>
<evidence type="ECO:0000313" key="3">
    <source>
        <dbReference type="Proteomes" id="UP000184267"/>
    </source>
</evidence>
<protein>
    <submittedName>
        <fullName evidence="2">Uncharacterized protein</fullName>
    </submittedName>
</protein>
<evidence type="ECO:0000313" key="2">
    <source>
        <dbReference type="EMBL" id="OJT11576.1"/>
    </source>
</evidence>
<reference evidence="2 3" key="1">
    <citation type="submission" date="2016-10" db="EMBL/GenBank/DDBJ databases">
        <title>Genome sequence of the basidiomycete white-rot fungus Trametes pubescens.</title>
        <authorList>
            <person name="Makela M.R."/>
            <person name="Granchi Z."/>
            <person name="Peng M."/>
            <person name="De Vries R.P."/>
            <person name="Grigoriev I."/>
            <person name="Riley R."/>
            <person name="Hilden K."/>
        </authorList>
    </citation>
    <scope>NUCLEOTIDE SEQUENCE [LARGE SCALE GENOMIC DNA]</scope>
    <source>
        <strain evidence="2 3">FBCC735</strain>
    </source>
</reference>
<comment type="caution">
    <text evidence="2">The sequence shown here is derived from an EMBL/GenBank/DDBJ whole genome shotgun (WGS) entry which is preliminary data.</text>
</comment>
<dbReference type="Proteomes" id="UP000184267">
    <property type="component" value="Unassembled WGS sequence"/>
</dbReference>
<keyword evidence="3" id="KW-1185">Reference proteome</keyword>
<dbReference type="OrthoDB" id="3252362at2759"/>
<accession>A0A1M2VVM0</accession>
<sequence>MSSRTRVPDKPKRCAGCGKSYTLSGYDSHLKQTARPACIAVRRAEAAGPEDTSAPALSSVASPPSSPSSYDADDGDLNTAEDHPIPFEGDHYGAYSADEFDDFDEYNDDGRQGSIEDEEEHRRENLEAQDDDEADAANLEAEAGWEPPPANVSLAPTGPSTDTERDQNMNNNEPHSIPDRVTQSRAHEHLCTKTYSIPFPSNRAGAPVQRGRERSAYEQFQGRINAVNANPYAPFASRIDWEVARWAKMRGPGSTAVSELLAIEEVCSVRLESLWSTLMNLLEQLVSRLGLSFKNARELNSIIDTELTSGRPRFVRREIVVAGEVFEIFYRDIIQCIRALYGDPEFAGILVFSPERHYANAEHSVWVYFDVHTGKWWWETQKALEKRIPGATIVPIIISSDKTQLTTFGSKTAYPVYMTIGNLPKDIRRKPSRRGQILLAYLPSSNLKHISNKAARRRTLANLFHACMGHVLAPLKEAGIHGIDLVSGDGVTRRGHPIFAMYIGDYPEQLLVTCCKNGTCPKCDISRDNALDTFDEGITTFSRACREVGIKPVVSPFWKDLPYVDVFRSITPDILHQLYQGVIKHLLSWLKSAYGPEELDARCRRLPPNHQIRLFLRGVTTLQKVTGKEHGDISRFLLGLVIGLPLPGGYSPMRLVRAVRAILDFLYLSQYPAHTSDTLTLLRDALQRFHTNKSIFVDLGVRSHFKLPKLHSLDHYIELIKLFGTTDNYDTQYTERLHIDFAKDAYRATNHKDEFPQMTTWLERREKILRHDAYVKWCLKRLTAARAVPAPPDRRPQDEQVPSAAMQRPAGHQLVLRPVQPLHVGAQAQAAWTRIKIAKWPSVKALSFDDAAERYGALYLRDALARFVVQHRDPTLTAAEVEQQSLNVSLHFRKVQAFNKLKFILDDAQDLGVMEDVRDAAHARPERQDKQGRTVPGRFDTVLVNNGTGGRSGVQGYEVAQLRLVFKLPNTANETLFPGVLAPGHLAYIERFTPMAGPDPVHGLYKVTRRRDGSSARLASIVDN</sequence>
<proteinExistence type="predicted"/>
<feature type="region of interest" description="Disordered" evidence="1">
    <location>
        <begin position="44"/>
        <end position="180"/>
    </location>
</feature>
<dbReference type="AlphaFoldDB" id="A0A1M2VVM0"/>
<feature type="region of interest" description="Disordered" evidence="1">
    <location>
        <begin position="788"/>
        <end position="807"/>
    </location>
</feature>